<evidence type="ECO:0000313" key="1">
    <source>
        <dbReference type="EMBL" id="MSS78668.1"/>
    </source>
</evidence>
<evidence type="ECO:0008006" key="3">
    <source>
        <dbReference type="Google" id="ProtNLM"/>
    </source>
</evidence>
<sequence length="249" mass="28518">MRKKLLTILFLGLVLSSCKGNKNKIDNDSSIEVKNDISSKKDIKNRLKTDKKDINDRLVSNKDEKQDKKVKSDIKRNGQYQDIYDRLKGVKFNIKGGSMVEALYFYRDGYFDGVEKGGNGGHVSIALYNGKFDITKKLSDTSYNLTLQRLDSDINVGEEKNIKINGYDNTFHYTDSIAMPKEDVGSDYTLYLPETKYSDLSEDAISFIKMMRRENSETKFDSNEKIGVFLIGHKLNDKPGSTYFLEFEK</sequence>
<reference evidence="1 2" key="1">
    <citation type="submission" date="2019-08" db="EMBL/GenBank/DDBJ databases">
        <title>In-depth cultivation of the pig gut microbiome towards novel bacterial diversity and tailored functional studies.</title>
        <authorList>
            <person name="Wylensek D."/>
            <person name="Hitch T.C.A."/>
            <person name="Clavel T."/>
        </authorList>
    </citation>
    <scope>NUCLEOTIDE SEQUENCE [LARGE SCALE GENOMIC DNA]</scope>
    <source>
        <strain evidence="1 2">WCA-380-WT-2B</strain>
    </source>
</reference>
<name>A0A6N7VGV8_9FIRM</name>
<organism evidence="1 2">
    <name type="scientific">Anaerococcus porci</name>
    <dbReference type="NCBI Taxonomy" id="2652269"/>
    <lineage>
        <taxon>Bacteria</taxon>
        <taxon>Bacillati</taxon>
        <taxon>Bacillota</taxon>
        <taxon>Tissierellia</taxon>
        <taxon>Tissierellales</taxon>
        <taxon>Peptoniphilaceae</taxon>
        <taxon>Anaerococcus</taxon>
    </lineage>
</organism>
<dbReference type="AlphaFoldDB" id="A0A6N7VGV8"/>
<comment type="caution">
    <text evidence="1">The sequence shown here is derived from an EMBL/GenBank/DDBJ whole genome shotgun (WGS) entry which is preliminary data.</text>
</comment>
<accession>A0A6N7VGV8</accession>
<dbReference type="Proteomes" id="UP000441925">
    <property type="component" value="Unassembled WGS sequence"/>
</dbReference>
<protein>
    <recommendedName>
        <fullName evidence="3">Lipoprotein</fullName>
    </recommendedName>
</protein>
<keyword evidence="2" id="KW-1185">Reference proteome</keyword>
<gene>
    <name evidence="1" type="ORF">FYJ26_09785</name>
</gene>
<dbReference type="PROSITE" id="PS51257">
    <property type="entry name" value="PROKAR_LIPOPROTEIN"/>
    <property type="match status" value="1"/>
</dbReference>
<dbReference type="EMBL" id="VULQ01000017">
    <property type="protein sequence ID" value="MSS78668.1"/>
    <property type="molecule type" value="Genomic_DNA"/>
</dbReference>
<evidence type="ECO:0000313" key="2">
    <source>
        <dbReference type="Proteomes" id="UP000441925"/>
    </source>
</evidence>
<dbReference type="RefSeq" id="WP_154541956.1">
    <property type="nucleotide sequence ID" value="NZ_VULQ01000017.1"/>
</dbReference>
<proteinExistence type="predicted"/>